<dbReference type="Proteomes" id="UP001302126">
    <property type="component" value="Unassembled WGS sequence"/>
</dbReference>
<gene>
    <name evidence="2" type="ORF">QBC35DRAFT_545029</name>
</gene>
<proteinExistence type="predicted"/>
<evidence type="ECO:0000313" key="3">
    <source>
        <dbReference type="Proteomes" id="UP001302126"/>
    </source>
</evidence>
<feature type="domain" description="DUF7580" evidence="1">
    <location>
        <begin position="58"/>
        <end position="397"/>
    </location>
</feature>
<dbReference type="Pfam" id="PF24476">
    <property type="entry name" value="DUF7580"/>
    <property type="match status" value="1"/>
</dbReference>
<dbReference type="EMBL" id="MU864584">
    <property type="protein sequence ID" value="KAK4183037.1"/>
    <property type="molecule type" value="Genomic_DNA"/>
</dbReference>
<evidence type="ECO:0000259" key="1">
    <source>
        <dbReference type="Pfam" id="PF24476"/>
    </source>
</evidence>
<reference evidence="2" key="1">
    <citation type="journal article" date="2023" name="Mol. Phylogenet. Evol.">
        <title>Genome-scale phylogeny and comparative genomics of the fungal order Sordariales.</title>
        <authorList>
            <person name="Hensen N."/>
            <person name="Bonometti L."/>
            <person name="Westerberg I."/>
            <person name="Brannstrom I.O."/>
            <person name="Guillou S."/>
            <person name="Cros-Aarteil S."/>
            <person name="Calhoun S."/>
            <person name="Haridas S."/>
            <person name="Kuo A."/>
            <person name="Mondo S."/>
            <person name="Pangilinan J."/>
            <person name="Riley R."/>
            <person name="LaButti K."/>
            <person name="Andreopoulos B."/>
            <person name="Lipzen A."/>
            <person name="Chen C."/>
            <person name="Yan M."/>
            <person name="Daum C."/>
            <person name="Ng V."/>
            <person name="Clum A."/>
            <person name="Steindorff A."/>
            <person name="Ohm R.A."/>
            <person name="Martin F."/>
            <person name="Silar P."/>
            <person name="Natvig D.O."/>
            <person name="Lalanne C."/>
            <person name="Gautier V."/>
            <person name="Ament-Velasquez S.L."/>
            <person name="Kruys A."/>
            <person name="Hutchinson M.I."/>
            <person name="Powell A.J."/>
            <person name="Barry K."/>
            <person name="Miller A.N."/>
            <person name="Grigoriev I.V."/>
            <person name="Debuchy R."/>
            <person name="Gladieux P."/>
            <person name="Hiltunen Thoren M."/>
            <person name="Johannesson H."/>
        </authorList>
    </citation>
    <scope>NUCLEOTIDE SEQUENCE</scope>
    <source>
        <strain evidence="2">PSN309</strain>
    </source>
</reference>
<sequence length="429" mass="47755">MKRKLKRIVFILRKENYQALIAEIRDGVSNLESVMTFNTDLEPERKKRSRDRILRLMRGISDSLYRALRSAVTCACPAAHDFGLKLLSQPPPVIPEDDDDDIAAKVEFLVAMSYTTCDHSQDDNGCSQACITAKDWRGLSIKSTRTSTQSVAVSLVSRPKRAVRFSSSSHTVIDTNTSSVTADNRSATAIATFNRTPLCTLEPLNIDHLPTKHRTFEIFPTNIFGDTGDWTLVPLRDILNGHDANSMSRCTSSSYRDRLGLAQTIAWSLLQLESTTWFSGHLTSDRIFLAERNGVVLFAQAFVLKELPESSAPDVVSATTTSGKHSTLFALGVIRIELVLGRTISEHRLPEADTLGFTRHADRENMEERALKSLDQVNTAGGHNYASAVRRCLQCEYYHAGMQIDSQGFQREVSIVVDKLEAGMREIVS</sequence>
<dbReference type="AlphaFoldDB" id="A0AAN7AEM3"/>
<keyword evidence="3" id="KW-1185">Reference proteome</keyword>
<dbReference type="PANTHER" id="PTHR35186:SF4">
    <property type="entry name" value="PRION-INHIBITION AND PROPAGATION HELO DOMAIN-CONTAINING PROTEIN"/>
    <property type="match status" value="1"/>
</dbReference>
<organism evidence="2 3">
    <name type="scientific">Podospora australis</name>
    <dbReference type="NCBI Taxonomy" id="1536484"/>
    <lineage>
        <taxon>Eukaryota</taxon>
        <taxon>Fungi</taxon>
        <taxon>Dikarya</taxon>
        <taxon>Ascomycota</taxon>
        <taxon>Pezizomycotina</taxon>
        <taxon>Sordariomycetes</taxon>
        <taxon>Sordariomycetidae</taxon>
        <taxon>Sordariales</taxon>
        <taxon>Podosporaceae</taxon>
        <taxon>Podospora</taxon>
    </lineage>
</organism>
<accession>A0AAN7AEM3</accession>
<dbReference type="PANTHER" id="PTHR35186">
    <property type="entry name" value="ANK_REP_REGION DOMAIN-CONTAINING PROTEIN"/>
    <property type="match status" value="1"/>
</dbReference>
<dbReference type="InterPro" id="IPR056002">
    <property type="entry name" value="DUF7580"/>
</dbReference>
<reference evidence="2" key="2">
    <citation type="submission" date="2023-05" db="EMBL/GenBank/DDBJ databases">
        <authorList>
            <consortium name="Lawrence Berkeley National Laboratory"/>
            <person name="Steindorff A."/>
            <person name="Hensen N."/>
            <person name="Bonometti L."/>
            <person name="Westerberg I."/>
            <person name="Brannstrom I.O."/>
            <person name="Guillou S."/>
            <person name="Cros-Aarteil S."/>
            <person name="Calhoun S."/>
            <person name="Haridas S."/>
            <person name="Kuo A."/>
            <person name="Mondo S."/>
            <person name="Pangilinan J."/>
            <person name="Riley R."/>
            <person name="Labutti K."/>
            <person name="Andreopoulos B."/>
            <person name="Lipzen A."/>
            <person name="Chen C."/>
            <person name="Yanf M."/>
            <person name="Daum C."/>
            <person name="Ng V."/>
            <person name="Clum A."/>
            <person name="Ohm R."/>
            <person name="Martin F."/>
            <person name="Silar P."/>
            <person name="Natvig D."/>
            <person name="Lalanne C."/>
            <person name="Gautier V."/>
            <person name="Ament-Velasquez S.L."/>
            <person name="Kruys A."/>
            <person name="Hutchinson M.I."/>
            <person name="Powell A.J."/>
            <person name="Barry K."/>
            <person name="Miller A.N."/>
            <person name="Grigoriev I.V."/>
            <person name="Debuchy R."/>
            <person name="Gladieux P."/>
            <person name="Thoren M.H."/>
            <person name="Johannesson H."/>
        </authorList>
    </citation>
    <scope>NUCLEOTIDE SEQUENCE</scope>
    <source>
        <strain evidence="2">PSN309</strain>
    </source>
</reference>
<evidence type="ECO:0000313" key="2">
    <source>
        <dbReference type="EMBL" id="KAK4183037.1"/>
    </source>
</evidence>
<protein>
    <recommendedName>
        <fullName evidence="1">DUF7580 domain-containing protein</fullName>
    </recommendedName>
</protein>
<name>A0AAN7AEM3_9PEZI</name>
<comment type="caution">
    <text evidence="2">The sequence shown here is derived from an EMBL/GenBank/DDBJ whole genome shotgun (WGS) entry which is preliminary data.</text>
</comment>